<sequence>MKNFLIPTRLTPDTISAVQTAINHSKNGNTKIILFLVTDEISSFSAAQYLREQDSQITHKELDVLDNCRDLIEHFPNCKLEFKRQSGITAPLLKNFLQFHSVDLILLTKSIITSKKTVHSNLVQIIENQKTPILRLINDNTTKLKKAIYLENALSRLNIDDIQQYMQDQFPLQKISQVLKKEQETAEYINLLLSKVLKENDIDFVIETRTSERSKIKNKKQSEINQHLDIPVLSLHEETV</sequence>
<comment type="caution">
    <text evidence="1">The sequence shown here is derived from an EMBL/GenBank/DDBJ whole genome shotgun (WGS) entry which is preliminary data.</text>
</comment>
<dbReference type="Proteomes" id="UP000257136">
    <property type="component" value="Unassembled WGS sequence"/>
</dbReference>
<reference evidence="1 2" key="1">
    <citation type="submission" date="2018-08" db="EMBL/GenBank/DDBJ databases">
        <title>Genomic Encyclopedia of Archaeal and Bacterial Type Strains, Phase II (KMG-II): from individual species to whole genera.</title>
        <authorList>
            <person name="Goeker M."/>
        </authorList>
    </citation>
    <scope>NUCLEOTIDE SEQUENCE [LARGE SCALE GENOMIC DNA]</scope>
    <source>
        <strain evidence="1 2">DSM 100880</strain>
    </source>
</reference>
<dbReference type="OrthoDB" id="1336645at2"/>
<dbReference type="SUPFAM" id="SSF52402">
    <property type="entry name" value="Adenine nucleotide alpha hydrolases-like"/>
    <property type="match status" value="1"/>
</dbReference>
<dbReference type="EMBL" id="QUNI01000003">
    <property type="protein sequence ID" value="REH00349.1"/>
    <property type="molecule type" value="Genomic_DNA"/>
</dbReference>
<proteinExistence type="predicted"/>
<gene>
    <name evidence="1" type="ORF">C8P67_103331</name>
</gene>
<evidence type="ECO:0008006" key="3">
    <source>
        <dbReference type="Google" id="ProtNLM"/>
    </source>
</evidence>
<protein>
    <recommendedName>
        <fullName evidence="3">Universal stress protein family protein</fullName>
    </recommendedName>
</protein>
<dbReference type="AlphaFoldDB" id="A0A3E0EQD3"/>
<evidence type="ECO:0000313" key="2">
    <source>
        <dbReference type="Proteomes" id="UP000257136"/>
    </source>
</evidence>
<dbReference type="RefSeq" id="WP_115811609.1">
    <property type="nucleotide sequence ID" value="NZ_QUNI01000003.1"/>
</dbReference>
<keyword evidence="2" id="KW-1185">Reference proteome</keyword>
<accession>A0A3E0EQD3</accession>
<name>A0A3E0EQD3_9FLAO</name>
<evidence type="ECO:0000313" key="1">
    <source>
        <dbReference type="EMBL" id="REH00349.1"/>
    </source>
</evidence>
<organism evidence="1 2">
    <name type="scientific">Flavobacterium aquicola</name>
    <dbReference type="NCBI Taxonomy" id="1682742"/>
    <lineage>
        <taxon>Bacteria</taxon>
        <taxon>Pseudomonadati</taxon>
        <taxon>Bacteroidota</taxon>
        <taxon>Flavobacteriia</taxon>
        <taxon>Flavobacteriales</taxon>
        <taxon>Flavobacteriaceae</taxon>
        <taxon>Flavobacterium</taxon>
    </lineage>
</organism>